<dbReference type="Proteomes" id="UP000679725">
    <property type="component" value="Unassembled WGS sequence"/>
</dbReference>
<name>A0ABM8UV28_9BACT</name>
<organism evidence="1 2">
    <name type="scientific">Dyadobacter linearis</name>
    <dbReference type="NCBI Taxonomy" id="2823330"/>
    <lineage>
        <taxon>Bacteria</taxon>
        <taxon>Pseudomonadati</taxon>
        <taxon>Bacteroidota</taxon>
        <taxon>Cytophagia</taxon>
        <taxon>Cytophagales</taxon>
        <taxon>Spirosomataceae</taxon>
        <taxon>Dyadobacter</taxon>
    </lineage>
</organism>
<accession>A0ABM8UV28</accession>
<reference evidence="1 2" key="1">
    <citation type="submission" date="2021-04" db="EMBL/GenBank/DDBJ databases">
        <authorList>
            <person name="Rodrigo-Torres L."/>
            <person name="Arahal R. D."/>
            <person name="Lucena T."/>
        </authorList>
    </citation>
    <scope>NUCLEOTIDE SEQUENCE [LARGE SCALE GENOMIC DNA]</scope>
    <source>
        <strain evidence="1 2">CECT 9623</strain>
    </source>
</reference>
<sequence>MATATIKQVKVTATSEKADLKSVTVDYSQTSIVQKTVRMTENLKKYPRPGEQ</sequence>
<protein>
    <submittedName>
        <fullName evidence="1">Uncharacterized protein</fullName>
    </submittedName>
</protein>
<dbReference type="RefSeq" id="WP_215235461.1">
    <property type="nucleotide sequence ID" value="NZ_CAJRAU010000006.1"/>
</dbReference>
<proteinExistence type="predicted"/>
<gene>
    <name evidence="1" type="ORF">DYBT9623_04179</name>
</gene>
<evidence type="ECO:0000313" key="2">
    <source>
        <dbReference type="Proteomes" id="UP000679725"/>
    </source>
</evidence>
<comment type="caution">
    <text evidence="1">The sequence shown here is derived from an EMBL/GenBank/DDBJ whole genome shotgun (WGS) entry which is preliminary data.</text>
</comment>
<evidence type="ECO:0000313" key="1">
    <source>
        <dbReference type="EMBL" id="CAG5072516.1"/>
    </source>
</evidence>
<keyword evidence="2" id="KW-1185">Reference proteome</keyword>
<dbReference type="EMBL" id="CAJRAU010000006">
    <property type="protein sequence ID" value="CAG5072516.1"/>
    <property type="molecule type" value="Genomic_DNA"/>
</dbReference>